<dbReference type="Proteomes" id="UP000035481">
    <property type="component" value="Unassembled WGS sequence"/>
</dbReference>
<organism evidence="2 3">
    <name type="scientific">Dyella japonica DSM 16301</name>
    <dbReference type="NCBI Taxonomy" id="1440762"/>
    <lineage>
        <taxon>Bacteria</taxon>
        <taxon>Pseudomonadati</taxon>
        <taxon>Pseudomonadota</taxon>
        <taxon>Gammaproteobacteria</taxon>
        <taxon>Lysobacterales</taxon>
        <taxon>Rhodanobacteraceae</taxon>
        <taxon>Dyella</taxon>
    </lineage>
</organism>
<evidence type="ECO:0000313" key="2">
    <source>
        <dbReference type="EMBL" id="KLD63060.1"/>
    </source>
</evidence>
<dbReference type="EMBL" id="JPLA01000035">
    <property type="protein sequence ID" value="KLD63060.1"/>
    <property type="molecule type" value="Genomic_DNA"/>
</dbReference>
<reference evidence="2 3" key="1">
    <citation type="journal article" date="2015" name="Antonie Van Leeuwenhoek">
        <title>A phylogenomic and molecular marker based taxonomic framework for the order Xanthomonadales: proposal to transfer the families Algiphilaceae and Solimonadaceae to the order Nevskiales ord. nov. and to create a new family within the order Xanthomonadales, the family Rhodanobacteraceae fam. nov., containing the genus Rhodanobacter and its closest relatives.</title>
        <authorList>
            <person name="Naushad S."/>
            <person name="Adeolu M."/>
            <person name="Wong S."/>
            <person name="Sohail M."/>
            <person name="Schellhorn H.E."/>
            <person name="Gupta R.S."/>
        </authorList>
    </citation>
    <scope>NUCLEOTIDE SEQUENCE [LARGE SCALE GENOMIC DNA]</scope>
    <source>
        <strain evidence="2 3">DSM 16301</strain>
    </source>
</reference>
<comment type="caution">
    <text evidence="2">The sequence shown here is derived from an EMBL/GenBank/DDBJ whole genome shotgun (WGS) entry which is preliminary data.</text>
</comment>
<dbReference type="AlphaFoldDB" id="A0A0G9GZP7"/>
<dbReference type="PATRIC" id="fig|1440762.4.peg.2303"/>
<protein>
    <submittedName>
        <fullName evidence="2">Uncharacterized protein</fullName>
    </submittedName>
</protein>
<feature type="region of interest" description="Disordered" evidence="1">
    <location>
        <begin position="83"/>
        <end position="107"/>
    </location>
</feature>
<sequence length="107" mass="11279">MSVIARVRRIAMPADALQTRSSEACGVHSRLVTKRAAVLLEAVDGRAQAGRDSHGKRPWQRPAGESTCLGEATLLAVDTQAREGKDCQSDVTTSATTQGFGPCHSCG</sequence>
<feature type="compositionally biased region" description="Polar residues" evidence="1">
    <location>
        <begin position="89"/>
        <end position="99"/>
    </location>
</feature>
<accession>A0A0G9GZP7</accession>
<gene>
    <name evidence="2" type="ORF">Y882_13340</name>
</gene>
<evidence type="ECO:0000256" key="1">
    <source>
        <dbReference type="SAM" id="MobiDB-lite"/>
    </source>
</evidence>
<name>A0A0G9GZP7_9GAMM</name>
<proteinExistence type="predicted"/>
<evidence type="ECO:0000313" key="3">
    <source>
        <dbReference type="Proteomes" id="UP000035481"/>
    </source>
</evidence>